<evidence type="ECO:0000256" key="3">
    <source>
        <dbReference type="SAM" id="MobiDB-lite"/>
    </source>
</evidence>
<dbReference type="GO" id="GO:0005886">
    <property type="term" value="C:plasma membrane"/>
    <property type="evidence" value="ECO:0007669"/>
    <property type="project" value="TreeGrafter"/>
</dbReference>
<dbReference type="GO" id="GO:0043709">
    <property type="term" value="P:cell adhesion involved in single-species biofilm formation"/>
    <property type="evidence" value="ECO:0007669"/>
    <property type="project" value="TreeGrafter"/>
</dbReference>
<comment type="caution">
    <text evidence="6">The sequence shown here is derived from an EMBL/GenBank/DDBJ whole genome shotgun (WGS) entry which is preliminary data.</text>
</comment>
<keyword evidence="4" id="KW-0472">Membrane</keyword>
<feature type="domain" description="GGDEF" evidence="5">
    <location>
        <begin position="444"/>
        <end position="576"/>
    </location>
</feature>
<feature type="transmembrane region" description="Helical" evidence="4">
    <location>
        <begin position="308"/>
        <end position="330"/>
    </location>
</feature>
<dbReference type="AlphaFoldDB" id="A0A7W9B7T9"/>
<feature type="transmembrane region" description="Helical" evidence="4">
    <location>
        <begin position="283"/>
        <end position="302"/>
    </location>
</feature>
<organism evidence="6 7">
    <name type="scientific">Sphingopyxis panaciterrulae</name>
    <dbReference type="NCBI Taxonomy" id="462372"/>
    <lineage>
        <taxon>Bacteria</taxon>
        <taxon>Pseudomonadati</taxon>
        <taxon>Pseudomonadota</taxon>
        <taxon>Alphaproteobacteria</taxon>
        <taxon>Sphingomonadales</taxon>
        <taxon>Sphingomonadaceae</taxon>
        <taxon>Sphingopyxis</taxon>
    </lineage>
</organism>
<dbReference type="SUPFAM" id="SSF55073">
    <property type="entry name" value="Nucleotide cyclase"/>
    <property type="match status" value="1"/>
</dbReference>
<keyword evidence="4" id="KW-0812">Transmembrane</keyword>
<keyword evidence="4" id="KW-1133">Transmembrane helix</keyword>
<evidence type="ECO:0000256" key="4">
    <source>
        <dbReference type="SAM" id="Phobius"/>
    </source>
</evidence>
<accession>A0A7W9B7T9</accession>
<evidence type="ECO:0000256" key="1">
    <source>
        <dbReference type="ARBA" id="ARBA00012528"/>
    </source>
</evidence>
<dbReference type="InterPro" id="IPR043128">
    <property type="entry name" value="Rev_trsase/Diguanyl_cyclase"/>
</dbReference>
<feature type="transmembrane region" description="Helical" evidence="4">
    <location>
        <begin position="182"/>
        <end position="202"/>
    </location>
</feature>
<dbReference type="InterPro" id="IPR029787">
    <property type="entry name" value="Nucleotide_cyclase"/>
</dbReference>
<sequence length="595" mass="63833">MAAIARRMTGAAIHPIRFFGRLLLALMGLAALGGGASASAATLHIDRSLCHAASGIGASDASLADRHFSCTGEPTGYQHGSLWLRADLSRSPGAQRGAALMIHHSRFDRLAVAFSYADGQVRWQRVRQGDYGSHWRAGGQIVFEAPDRAAPLSAVTMRFDRLASHELVRARILPKSDAGMQAAGMAAAVGAALTLLLVSTIYSLSLAVAVRRQYLAWQAGWAATMLLWGGLWSQIHLAVLPFMAGTVSAQICTFLACLAIAFATASSVTALDRSGVPAALRGATLALGVGVGLAGIPLALMRSGPIDLWAAVLSFAILADLAAVALCLAWGWRRGATEARDFAAAWCLPMAVLAFINIVDVEDGFWGGGSKLLVLLAATWQALWLSAAATRRLARLRVERDHARAAEAQERELARRDPLTDLPNRRGFIESVTPLLERARNDDLPAALLLVDIDRFKSVNDRYGHEVGDAVLCRIARRIARWEGPLCSVARLGGEEFGLLTVGMEGIVLDRFAESIRREIAACDHADLLGERRVTASVGVAEVRPACDFQRLYRIADDALYEAKHAGRDQVALQRHRDGSGPSPDEPDRETILSG</sequence>
<gene>
    <name evidence="6" type="ORF">FHR21_003176</name>
</gene>
<dbReference type="NCBIfam" id="TIGR00254">
    <property type="entry name" value="GGDEF"/>
    <property type="match status" value="1"/>
</dbReference>
<dbReference type="Gene3D" id="3.30.70.270">
    <property type="match status" value="1"/>
</dbReference>
<feature type="transmembrane region" description="Helical" evidence="4">
    <location>
        <begin position="247"/>
        <end position="271"/>
    </location>
</feature>
<dbReference type="CDD" id="cd01949">
    <property type="entry name" value="GGDEF"/>
    <property type="match status" value="1"/>
</dbReference>
<reference evidence="6 7" key="1">
    <citation type="submission" date="2020-08" db="EMBL/GenBank/DDBJ databases">
        <title>Genomic Encyclopedia of Type Strains, Phase IV (KMG-IV): sequencing the most valuable type-strain genomes for metagenomic binning, comparative biology and taxonomic classification.</title>
        <authorList>
            <person name="Goeker M."/>
        </authorList>
    </citation>
    <scope>NUCLEOTIDE SEQUENCE [LARGE SCALE GENOMIC DNA]</scope>
    <source>
        <strain evidence="6 7">DSM 27163</strain>
    </source>
</reference>
<dbReference type="EMBL" id="JACIJH010000012">
    <property type="protein sequence ID" value="MBB5707808.1"/>
    <property type="molecule type" value="Genomic_DNA"/>
</dbReference>
<comment type="catalytic activity">
    <reaction evidence="2">
        <text>2 GTP = 3',3'-c-di-GMP + 2 diphosphate</text>
        <dbReference type="Rhea" id="RHEA:24898"/>
        <dbReference type="ChEBI" id="CHEBI:33019"/>
        <dbReference type="ChEBI" id="CHEBI:37565"/>
        <dbReference type="ChEBI" id="CHEBI:58805"/>
        <dbReference type="EC" id="2.7.7.65"/>
    </reaction>
</comment>
<evidence type="ECO:0000259" key="5">
    <source>
        <dbReference type="PROSITE" id="PS50887"/>
    </source>
</evidence>
<evidence type="ECO:0000313" key="7">
    <source>
        <dbReference type="Proteomes" id="UP000537161"/>
    </source>
</evidence>
<feature type="transmembrane region" description="Helical" evidence="4">
    <location>
        <begin position="365"/>
        <end position="387"/>
    </location>
</feature>
<dbReference type="PANTHER" id="PTHR45138:SF9">
    <property type="entry name" value="DIGUANYLATE CYCLASE DGCM-RELATED"/>
    <property type="match status" value="1"/>
</dbReference>
<dbReference type="PANTHER" id="PTHR45138">
    <property type="entry name" value="REGULATORY COMPONENTS OF SENSORY TRANSDUCTION SYSTEM"/>
    <property type="match status" value="1"/>
</dbReference>
<dbReference type="InterPro" id="IPR050469">
    <property type="entry name" value="Diguanylate_Cyclase"/>
</dbReference>
<dbReference type="PROSITE" id="PS50887">
    <property type="entry name" value="GGDEF"/>
    <property type="match status" value="1"/>
</dbReference>
<dbReference type="GO" id="GO:1902201">
    <property type="term" value="P:negative regulation of bacterial-type flagellum-dependent cell motility"/>
    <property type="evidence" value="ECO:0007669"/>
    <property type="project" value="TreeGrafter"/>
</dbReference>
<feature type="transmembrane region" description="Helical" evidence="4">
    <location>
        <begin position="214"/>
        <end position="235"/>
    </location>
</feature>
<dbReference type="EC" id="2.7.7.65" evidence="1"/>
<keyword evidence="7" id="KW-1185">Reference proteome</keyword>
<proteinExistence type="predicted"/>
<evidence type="ECO:0000313" key="6">
    <source>
        <dbReference type="EMBL" id="MBB5707808.1"/>
    </source>
</evidence>
<dbReference type="Proteomes" id="UP000537161">
    <property type="component" value="Unassembled WGS sequence"/>
</dbReference>
<dbReference type="Pfam" id="PF00990">
    <property type="entry name" value="GGDEF"/>
    <property type="match status" value="1"/>
</dbReference>
<dbReference type="GO" id="GO:0052621">
    <property type="term" value="F:diguanylate cyclase activity"/>
    <property type="evidence" value="ECO:0007669"/>
    <property type="project" value="UniProtKB-EC"/>
</dbReference>
<name>A0A7W9B7T9_9SPHN</name>
<dbReference type="InterPro" id="IPR000160">
    <property type="entry name" value="GGDEF_dom"/>
</dbReference>
<feature type="transmembrane region" description="Helical" evidence="4">
    <location>
        <begin position="342"/>
        <end position="359"/>
    </location>
</feature>
<protein>
    <recommendedName>
        <fullName evidence="1">diguanylate cyclase</fullName>
        <ecNumber evidence="1">2.7.7.65</ecNumber>
    </recommendedName>
</protein>
<evidence type="ECO:0000256" key="2">
    <source>
        <dbReference type="ARBA" id="ARBA00034247"/>
    </source>
</evidence>
<feature type="region of interest" description="Disordered" evidence="3">
    <location>
        <begin position="568"/>
        <end position="595"/>
    </location>
</feature>
<dbReference type="SMART" id="SM00267">
    <property type="entry name" value="GGDEF"/>
    <property type="match status" value="1"/>
</dbReference>